<feature type="binding site" evidence="7">
    <location>
        <begin position="55"/>
        <end position="57"/>
    </location>
    <ligand>
        <name>ATP</name>
        <dbReference type="ChEBI" id="CHEBI:30616"/>
    </ligand>
</feature>
<dbReference type="InterPro" id="IPR013650">
    <property type="entry name" value="ATP-grasp_succ-CoA_synth-type"/>
</dbReference>
<keyword evidence="7" id="KW-0067">ATP-binding</keyword>
<feature type="binding site" evidence="7">
    <location>
        <position position="272"/>
    </location>
    <ligand>
        <name>substrate</name>
        <note>ligand shared with subunit alpha</note>
    </ligand>
</feature>
<dbReference type="SUPFAM" id="SSF56059">
    <property type="entry name" value="Glutathione synthetase ATP-binding domain-like"/>
    <property type="match status" value="1"/>
</dbReference>
<feature type="domain" description="ATP-grasp fold succinyl-CoA synthetase-type" evidence="10">
    <location>
        <begin position="12"/>
        <end position="214"/>
    </location>
</feature>
<name>A0A0N4VIP0_ENTVE</name>
<dbReference type="PIRSF" id="PIRSF001554">
    <property type="entry name" value="SucCS_beta"/>
    <property type="match status" value="1"/>
</dbReference>
<evidence type="ECO:0000256" key="6">
    <source>
        <dbReference type="ARBA" id="ARBA00022842"/>
    </source>
</evidence>
<dbReference type="EC" id="6.2.1.5" evidence="7"/>
<dbReference type="PROSITE" id="PS01217">
    <property type="entry name" value="SUCCINYL_COA_LIG_3"/>
    <property type="match status" value="1"/>
</dbReference>
<dbReference type="Gene3D" id="3.30.470.20">
    <property type="entry name" value="ATP-grasp fold, B domain"/>
    <property type="match status" value="1"/>
</dbReference>
<evidence type="ECO:0000259" key="10">
    <source>
        <dbReference type="Pfam" id="PF08442"/>
    </source>
</evidence>
<evidence type="ECO:0000256" key="4">
    <source>
        <dbReference type="ARBA" id="ARBA00022723"/>
    </source>
</evidence>
<dbReference type="GO" id="GO:0004776">
    <property type="term" value="F:succinate-CoA ligase (GDP-forming) activity"/>
    <property type="evidence" value="ECO:0007669"/>
    <property type="project" value="TreeGrafter"/>
</dbReference>
<comment type="subcellular location">
    <subcellularLocation>
        <location evidence="7">Mitochondrion</location>
    </subcellularLocation>
</comment>
<dbReference type="OrthoDB" id="1552at2759"/>
<evidence type="ECO:0000313" key="12">
    <source>
        <dbReference type="Proteomes" id="UP000274131"/>
    </source>
</evidence>
<keyword evidence="7" id="KW-0496">Mitochondrion</keyword>
<reference evidence="13" key="1">
    <citation type="submission" date="2017-02" db="UniProtKB">
        <authorList>
            <consortium name="WormBaseParasite"/>
        </authorList>
    </citation>
    <scope>IDENTIFICATION</scope>
</reference>
<feature type="binding site" evidence="7">
    <location>
        <begin position="329"/>
        <end position="331"/>
    </location>
    <ligand>
        <name>substrate</name>
        <note>ligand shared with subunit alpha</note>
    </ligand>
</feature>
<dbReference type="PANTHER" id="PTHR11815:SF10">
    <property type="entry name" value="SUCCINATE--COA LIGASE [GDP-FORMING] SUBUNIT BETA, MITOCHONDRIAL"/>
    <property type="match status" value="1"/>
</dbReference>
<comment type="cofactor">
    <cofactor evidence="7">
        <name>Mg(2+)</name>
        <dbReference type="ChEBI" id="CHEBI:18420"/>
    </cofactor>
    <text evidence="7">Binds 1 Mg(2+) ion per subunit.</text>
</comment>
<proteinExistence type="inferred from homology"/>
<dbReference type="GO" id="GO:0042709">
    <property type="term" value="C:succinate-CoA ligase complex"/>
    <property type="evidence" value="ECO:0007669"/>
    <property type="project" value="TreeGrafter"/>
</dbReference>
<dbReference type="InterPro" id="IPR005809">
    <property type="entry name" value="Succ_CoA_ligase-like_bsu"/>
</dbReference>
<dbReference type="Pfam" id="PF08442">
    <property type="entry name" value="ATP-grasp_2"/>
    <property type="match status" value="1"/>
</dbReference>
<reference evidence="11 12" key="2">
    <citation type="submission" date="2018-10" db="EMBL/GenBank/DDBJ databases">
        <authorList>
            <consortium name="Pathogen Informatics"/>
        </authorList>
    </citation>
    <scope>NUCLEOTIDE SEQUENCE [LARGE SCALE GENOMIC DNA]</scope>
</reference>
<feature type="binding site" evidence="7">
    <location>
        <position position="48"/>
    </location>
    <ligand>
        <name>ATP</name>
        <dbReference type="ChEBI" id="CHEBI:30616"/>
    </ligand>
</feature>
<keyword evidence="5 7" id="KW-0547">Nucleotide-binding</keyword>
<dbReference type="GO" id="GO:0004775">
    <property type="term" value="F:succinate-CoA ligase (ADP-forming) activity"/>
    <property type="evidence" value="ECO:0007669"/>
    <property type="project" value="UniProtKB-UniRule"/>
</dbReference>
<evidence type="ECO:0000313" key="13">
    <source>
        <dbReference type="WBParaSite" id="EVEC_0001069301-mRNA-1"/>
    </source>
</evidence>
<dbReference type="NCBIfam" id="NF001913">
    <property type="entry name" value="PRK00696.1"/>
    <property type="match status" value="1"/>
</dbReference>
<dbReference type="GO" id="GO:0005739">
    <property type="term" value="C:mitochondrion"/>
    <property type="evidence" value="ECO:0007669"/>
    <property type="project" value="UniProtKB-SubCell"/>
</dbReference>
<evidence type="ECO:0000259" key="9">
    <source>
        <dbReference type="Pfam" id="PF00549"/>
    </source>
</evidence>
<feature type="binding site" evidence="7">
    <location>
        <position position="210"/>
    </location>
    <ligand>
        <name>Mg(2+)</name>
        <dbReference type="ChEBI" id="CHEBI:18420"/>
    </ligand>
</feature>
<sequence length="396" mass="43326">MSKSSILRNLHLQEHHSKRLLEKYGCAIQHFIVANIFLFAERYHYVVKAMVLAGGRGKGRFIGGRENFGGVFVTKDRNEVLDAVQEMIGKRLVTKQTGKDGILVKEVMIAEGVAIKRETYLAILMDRELSCPVIVHSPAGGMDIETVSRTKPHLIFKEPIDISKGISNAQAEKVAKNLGFEGPSIKKAAHEVKQLYELFIGVDATQVEINPLVETKDGQAFCVDAKLNFDDSAEYRQKEIFSLNSDEAEVSVAKKFNLNYIPLEGNIGCLVNGAGLAMATMDIIKLSGGNPANFLDVGGTVTDKAVSAAFSIILSDPKVEGILVNIFGGIVNCKTIANGMIDFFQREHLKVPLVVRLEGTNVEEAKLMLKESGLPIIFADNLEAAAKKVVEVIQKK</sequence>
<dbReference type="SUPFAM" id="SSF52210">
    <property type="entry name" value="Succinyl-CoA synthetase domains"/>
    <property type="match status" value="1"/>
</dbReference>
<dbReference type="AlphaFoldDB" id="A0A0N4VIP0"/>
<comment type="pathway">
    <text evidence="1 7">Carbohydrate metabolism; tricarboxylic acid cycle; succinate from succinyl-CoA (ligase route): step 1/1.</text>
</comment>
<dbReference type="UniPathway" id="UPA00223">
    <property type="reaction ID" value="UER00999"/>
</dbReference>
<keyword evidence="12" id="KW-1185">Reference proteome</keyword>
<dbReference type="Pfam" id="PF00549">
    <property type="entry name" value="Ligase_CoA"/>
    <property type="match status" value="1"/>
</dbReference>
<dbReference type="NCBIfam" id="TIGR01016">
    <property type="entry name" value="sucCoAbeta"/>
    <property type="match status" value="1"/>
</dbReference>
<dbReference type="EMBL" id="UXUI01010481">
    <property type="protein sequence ID" value="VDD95285.1"/>
    <property type="molecule type" value="Genomic_DNA"/>
</dbReference>
<dbReference type="InterPro" id="IPR016102">
    <property type="entry name" value="Succinyl-CoA_synth-like"/>
</dbReference>
<organism evidence="13">
    <name type="scientific">Enterobius vermicularis</name>
    <name type="common">Human pinworm</name>
    <dbReference type="NCBI Taxonomy" id="51028"/>
    <lineage>
        <taxon>Eukaryota</taxon>
        <taxon>Metazoa</taxon>
        <taxon>Ecdysozoa</taxon>
        <taxon>Nematoda</taxon>
        <taxon>Chromadorea</taxon>
        <taxon>Rhabditida</taxon>
        <taxon>Spirurina</taxon>
        <taxon>Oxyuridomorpha</taxon>
        <taxon>Oxyuroidea</taxon>
        <taxon>Oxyuridae</taxon>
        <taxon>Enterobius</taxon>
    </lineage>
</organism>
<dbReference type="GO" id="GO:0005524">
    <property type="term" value="F:ATP binding"/>
    <property type="evidence" value="ECO:0007669"/>
    <property type="project" value="UniProtKB-UniRule"/>
</dbReference>
<accession>A0A0N4VIP0</accession>
<evidence type="ECO:0000256" key="3">
    <source>
        <dbReference type="ARBA" id="ARBA00022598"/>
    </source>
</evidence>
<evidence type="ECO:0000256" key="5">
    <source>
        <dbReference type="ARBA" id="ARBA00022741"/>
    </source>
</evidence>
<feature type="binding site" evidence="7">
    <location>
        <position position="118"/>
    </location>
    <ligand>
        <name>ATP</name>
        <dbReference type="ChEBI" id="CHEBI:30616"/>
    </ligand>
</feature>
<dbReference type="WBParaSite" id="EVEC_0001069301-mRNA-1">
    <property type="protein sequence ID" value="EVEC_0001069301-mRNA-1"/>
    <property type="gene ID" value="EVEC_0001069301"/>
</dbReference>
<dbReference type="GO" id="GO:0000287">
    <property type="term" value="F:magnesium ion binding"/>
    <property type="evidence" value="ECO:0007669"/>
    <property type="project" value="UniProtKB-UniRule"/>
</dbReference>
<dbReference type="InterPro" id="IPR017866">
    <property type="entry name" value="Succ-CoA_synthase_bsu_CS"/>
</dbReference>
<comment type="function">
    <text evidence="7">Succinyl-CoA synthetase functions in the citric acid cycle (TCA), coupling the hydrolysis of succinyl-CoA to the synthesis of ATP and thus represents the only step of substrate-level phosphorylation in the TCA. The beta subunit provides nucleotide specificity of the enzyme and binds the substrate succinate, while the binding sites for coenzyme A and phosphate are found in the alpha subunit.</text>
</comment>
<comment type="subunit">
    <text evidence="7 8">Heterodimer of an alpha and a beta subunit.</text>
</comment>
<comment type="similarity">
    <text evidence="7 8">Belongs to the succinate/malate CoA ligase beta subunit family.</text>
</comment>
<dbReference type="PANTHER" id="PTHR11815">
    <property type="entry name" value="SUCCINYL-COA SYNTHETASE BETA CHAIN"/>
    <property type="match status" value="1"/>
</dbReference>
<protein>
    <recommendedName>
        <fullName evidence="7">Succinate--CoA ligase [ADP-forming] subunit beta, mitochondrial</fullName>
        <ecNumber evidence="7">6.2.1.5</ecNumber>
    </recommendedName>
    <alternativeName>
        <fullName evidence="7">Succinyl-CoA synthetase beta chain</fullName>
        <shortName evidence="7">SCS-beta</shortName>
    </alternativeName>
</protein>
<dbReference type="FunFam" id="3.40.50.261:FF:000001">
    <property type="entry name" value="Succinate--CoA ligase [ADP-forming] subunit beta"/>
    <property type="match status" value="1"/>
</dbReference>
<keyword evidence="3 7" id="KW-0436">Ligase</keyword>
<feature type="domain" description="ATP-citrate synthase/succinyl-CoA ligase C-terminal" evidence="9">
    <location>
        <begin position="270"/>
        <end position="390"/>
    </location>
</feature>
<evidence type="ECO:0000256" key="2">
    <source>
        <dbReference type="ARBA" id="ARBA00022532"/>
    </source>
</evidence>
<evidence type="ECO:0000256" key="7">
    <source>
        <dbReference type="HAMAP-Rule" id="MF_03219"/>
    </source>
</evidence>
<dbReference type="HAMAP" id="MF_00558">
    <property type="entry name" value="Succ_CoA_beta"/>
    <property type="match status" value="1"/>
</dbReference>
<dbReference type="GO" id="GO:0006099">
    <property type="term" value="P:tricarboxylic acid cycle"/>
    <property type="evidence" value="ECO:0007669"/>
    <property type="project" value="UniProtKB-UniRule"/>
</dbReference>
<gene>
    <name evidence="11" type="ORF">EVEC_LOCUS10036</name>
</gene>
<keyword evidence="2 7" id="KW-0816">Tricarboxylic acid cycle</keyword>
<evidence type="ECO:0000256" key="1">
    <source>
        <dbReference type="ARBA" id="ARBA00005064"/>
    </source>
</evidence>
<dbReference type="GO" id="GO:0006104">
    <property type="term" value="P:succinyl-CoA metabolic process"/>
    <property type="evidence" value="ECO:0007669"/>
    <property type="project" value="TreeGrafter"/>
</dbReference>
<dbReference type="InterPro" id="IPR013815">
    <property type="entry name" value="ATP_grasp_subdomain_1"/>
</dbReference>
<feature type="binding site" evidence="7">
    <location>
        <position position="224"/>
    </location>
    <ligand>
        <name>Mg(2+)</name>
        <dbReference type="ChEBI" id="CHEBI:18420"/>
    </ligand>
</feature>
<dbReference type="STRING" id="51028.A0A0N4VIP0"/>
<comment type="catalytic activity">
    <reaction evidence="7">
        <text>succinate + ATP + CoA = succinyl-CoA + ADP + phosphate</text>
        <dbReference type="Rhea" id="RHEA:17661"/>
        <dbReference type="ChEBI" id="CHEBI:30031"/>
        <dbReference type="ChEBI" id="CHEBI:30616"/>
        <dbReference type="ChEBI" id="CHEBI:43474"/>
        <dbReference type="ChEBI" id="CHEBI:57287"/>
        <dbReference type="ChEBI" id="CHEBI:57292"/>
        <dbReference type="ChEBI" id="CHEBI:456216"/>
        <dbReference type="EC" id="6.2.1.5"/>
    </reaction>
</comment>
<keyword evidence="4 7" id="KW-0479">Metal-binding</keyword>
<dbReference type="InterPro" id="IPR005811">
    <property type="entry name" value="SUCC_ACL_C"/>
</dbReference>
<evidence type="ECO:0000256" key="8">
    <source>
        <dbReference type="RuleBase" id="RU361258"/>
    </source>
</evidence>
<dbReference type="Gene3D" id="3.30.1490.20">
    <property type="entry name" value="ATP-grasp fold, A domain"/>
    <property type="match status" value="1"/>
</dbReference>
<keyword evidence="6 7" id="KW-0460">Magnesium</keyword>
<dbReference type="FunFam" id="3.30.470.20:FF:000002">
    <property type="entry name" value="Succinate--CoA ligase [ADP-forming] subunit beta"/>
    <property type="match status" value="1"/>
</dbReference>
<dbReference type="Proteomes" id="UP000274131">
    <property type="component" value="Unassembled WGS sequence"/>
</dbReference>
<evidence type="ECO:0000313" key="11">
    <source>
        <dbReference type="EMBL" id="VDD95285.1"/>
    </source>
</evidence>
<dbReference type="Gene3D" id="3.40.50.261">
    <property type="entry name" value="Succinyl-CoA synthetase domains"/>
    <property type="match status" value="1"/>
</dbReference>